<organism evidence="1 2">
    <name type="scientific">Russula earlei</name>
    <dbReference type="NCBI Taxonomy" id="71964"/>
    <lineage>
        <taxon>Eukaryota</taxon>
        <taxon>Fungi</taxon>
        <taxon>Dikarya</taxon>
        <taxon>Basidiomycota</taxon>
        <taxon>Agaricomycotina</taxon>
        <taxon>Agaricomycetes</taxon>
        <taxon>Russulales</taxon>
        <taxon>Russulaceae</taxon>
        <taxon>Russula</taxon>
    </lineage>
</organism>
<comment type="caution">
    <text evidence="1">The sequence shown here is derived from an EMBL/GenBank/DDBJ whole genome shotgun (WGS) entry which is preliminary data.</text>
</comment>
<reference evidence="1" key="1">
    <citation type="submission" date="2021-03" db="EMBL/GenBank/DDBJ databases">
        <title>Evolutionary priming and transition to the ectomycorrhizal habit in an iconic lineage of mushroom-forming fungi: is preadaptation a requirement?</title>
        <authorList>
            <consortium name="DOE Joint Genome Institute"/>
            <person name="Looney B.P."/>
            <person name="Miyauchi S."/>
            <person name="Morin E."/>
            <person name="Drula E."/>
            <person name="Courty P.E."/>
            <person name="Chicoki N."/>
            <person name="Fauchery L."/>
            <person name="Kohler A."/>
            <person name="Kuo A."/>
            <person name="LaButti K."/>
            <person name="Pangilinan J."/>
            <person name="Lipzen A."/>
            <person name="Riley R."/>
            <person name="Andreopoulos W."/>
            <person name="He G."/>
            <person name="Johnson J."/>
            <person name="Barry K.W."/>
            <person name="Grigoriev I.V."/>
            <person name="Nagy L."/>
            <person name="Hibbett D."/>
            <person name="Henrissat B."/>
            <person name="Matheny P.B."/>
            <person name="Labbe J."/>
            <person name="Martin A.F."/>
        </authorList>
    </citation>
    <scope>NUCLEOTIDE SEQUENCE</scope>
    <source>
        <strain evidence="1">BPL698</strain>
    </source>
</reference>
<proteinExistence type="predicted"/>
<gene>
    <name evidence="1" type="ORF">F5148DRAFT_22685</name>
</gene>
<evidence type="ECO:0000313" key="1">
    <source>
        <dbReference type="EMBL" id="KAI9508135.1"/>
    </source>
</evidence>
<sequence>MFKGSRRVPKFSPAPTNFSPPNFNPVRTFPTCESGVLQPFLAKQIHRPSIVMADPVRDLNNYLQGQPGGSLTKDFKWTSMREGPEHGTIYHVTAVFRDVNIGIGHGSSMGAAKREASVQALEYLRTHVPGGDIIRTGNGNVLGARDIFKDSRYGSVDARSAERIGHAG</sequence>
<dbReference type="EMBL" id="JAGFNK010000100">
    <property type="protein sequence ID" value="KAI9508135.1"/>
    <property type="molecule type" value="Genomic_DNA"/>
</dbReference>
<keyword evidence="2" id="KW-1185">Reference proteome</keyword>
<name>A0ACC0U9B8_9AGAM</name>
<accession>A0ACC0U9B8</accession>
<evidence type="ECO:0000313" key="2">
    <source>
        <dbReference type="Proteomes" id="UP001207468"/>
    </source>
</evidence>
<dbReference type="Proteomes" id="UP001207468">
    <property type="component" value="Unassembled WGS sequence"/>
</dbReference>
<protein>
    <submittedName>
        <fullName evidence="1">Uncharacterized protein</fullName>
    </submittedName>
</protein>